<dbReference type="Proteomes" id="UP000095712">
    <property type="component" value="Unassembled WGS sequence"/>
</dbReference>
<protein>
    <submittedName>
        <fullName evidence="1">Uncharacterized protein</fullName>
    </submittedName>
</protein>
<evidence type="ECO:0000313" key="1">
    <source>
        <dbReference type="EMBL" id="CUP79795.1"/>
    </source>
</evidence>
<evidence type="ECO:0000313" key="2">
    <source>
        <dbReference type="Proteomes" id="UP000095712"/>
    </source>
</evidence>
<accession>A0A174R995</accession>
<organism evidence="1 2">
    <name type="scientific">Blautia wexlerae</name>
    <dbReference type="NCBI Taxonomy" id="418240"/>
    <lineage>
        <taxon>Bacteria</taxon>
        <taxon>Bacillati</taxon>
        <taxon>Bacillota</taxon>
        <taxon>Clostridia</taxon>
        <taxon>Lachnospirales</taxon>
        <taxon>Lachnospiraceae</taxon>
        <taxon>Blautia</taxon>
    </lineage>
</organism>
<reference evidence="1 2" key="1">
    <citation type="submission" date="2015-09" db="EMBL/GenBank/DDBJ databases">
        <authorList>
            <consortium name="Pathogen Informatics"/>
        </authorList>
    </citation>
    <scope>NUCLEOTIDE SEQUENCE [LARGE SCALE GENOMIC DNA]</scope>
    <source>
        <strain evidence="1 2">2789STDY5834911</strain>
    </source>
</reference>
<name>A0A174R995_9FIRM</name>
<gene>
    <name evidence="1" type="ORF">ERS852523_02847</name>
</gene>
<dbReference type="AlphaFoldDB" id="A0A174R995"/>
<dbReference type="EMBL" id="CZAW01000033">
    <property type="protein sequence ID" value="CUP79795.1"/>
    <property type="molecule type" value="Genomic_DNA"/>
</dbReference>
<sequence>MKMKSVIKTNKDLKKNGYRIIRKLHKMEKTKGAKKAYKVVFEDTYMFILYCKGLTDIIELEYGETDEFVSSFNRKCEKFVKYLEQISVSKNKINKTYLAGFLKSYTKFFNKIIKKGYPFFINQEILEKWNINCLMAYIATWGA</sequence>
<proteinExistence type="predicted"/>